<dbReference type="EMBL" id="MU006412">
    <property type="protein sequence ID" value="KAF2844137.1"/>
    <property type="molecule type" value="Genomic_DNA"/>
</dbReference>
<gene>
    <name evidence="1" type="ORF">T440DRAFT_484406</name>
</gene>
<organism evidence="1 2">
    <name type="scientific">Plenodomus tracheiphilus IPT5</name>
    <dbReference type="NCBI Taxonomy" id="1408161"/>
    <lineage>
        <taxon>Eukaryota</taxon>
        <taxon>Fungi</taxon>
        <taxon>Dikarya</taxon>
        <taxon>Ascomycota</taxon>
        <taxon>Pezizomycotina</taxon>
        <taxon>Dothideomycetes</taxon>
        <taxon>Pleosporomycetidae</taxon>
        <taxon>Pleosporales</taxon>
        <taxon>Pleosporineae</taxon>
        <taxon>Leptosphaeriaceae</taxon>
        <taxon>Plenodomus</taxon>
    </lineage>
</organism>
<sequence length="295" mass="33473">MSHHTRYTPTSNLLLKDFQALFEKTITMLSPHTPVALSLPWLLCLPYELQEQIFSFVLDGPGGNVLFYCEALNVIQKIRDWPERKQRSVSCKGALFARWEVLNHTLYLAGLYDQRVTGSTQIKANSATWDHIVVRWNDVGVINVAFADSRSAPHIAVGPGYVQLLRWPKLAHEEIWITLEGLFISRIEVSQQCSRRILWSNSAQLPLETLPEDPCVARDMIAYYEPLEGMTGISVAHCNREIVAIHIHRGEEDTSLVFESVRSDATWVHCPFGSSETLEMIWYVVYMSNGSGLVV</sequence>
<accession>A0A6A7AP94</accession>
<keyword evidence="2" id="KW-1185">Reference proteome</keyword>
<dbReference type="Proteomes" id="UP000799423">
    <property type="component" value="Unassembled WGS sequence"/>
</dbReference>
<evidence type="ECO:0000313" key="1">
    <source>
        <dbReference type="EMBL" id="KAF2844137.1"/>
    </source>
</evidence>
<evidence type="ECO:0000313" key="2">
    <source>
        <dbReference type="Proteomes" id="UP000799423"/>
    </source>
</evidence>
<proteinExistence type="predicted"/>
<dbReference type="OrthoDB" id="3688094at2759"/>
<name>A0A6A7AP94_9PLEO</name>
<protein>
    <submittedName>
        <fullName evidence="1">Uncharacterized protein</fullName>
    </submittedName>
</protein>
<dbReference type="AlphaFoldDB" id="A0A6A7AP94"/>
<reference evidence="1" key="1">
    <citation type="submission" date="2020-01" db="EMBL/GenBank/DDBJ databases">
        <authorList>
            <consortium name="DOE Joint Genome Institute"/>
            <person name="Haridas S."/>
            <person name="Albert R."/>
            <person name="Binder M."/>
            <person name="Bloem J."/>
            <person name="Labutti K."/>
            <person name="Salamov A."/>
            <person name="Andreopoulos B."/>
            <person name="Baker S.E."/>
            <person name="Barry K."/>
            <person name="Bills G."/>
            <person name="Bluhm B.H."/>
            <person name="Cannon C."/>
            <person name="Castanera R."/>
            <person name="Culley D.E."/>
            <person name="Daum C."/>
            <person name="Ezra D."/>
            <person name="Gonzalez J.B."/>
            <person name="Henrissat B."/>
            <person name="Kuo A."/>
            <person name="Liang C."/>
            <person name="Lipzen A."/>
            <person name="Lutzoni F."/>
            <person name="Magnuson J."/>
            <person name="Mondo S."/>
            <person name="Nolan M."/>
            <person name="Ohm R."/>
            <person name="Pangilinan J."/>
            <person name="Park H.-J."/>
            <person name="Ramirez L."/>
            <person name="Alfaro M."/>
            <person name="Sun H."/>
            <person name="Tritt A."/>
            <person name="Yoshinaga Y."/>
            <person name="Zwiers L.-H."/>
            <person name="Turgeon B.G."/>
            <person name="Goodwin S.B."/>
            <person name="Spatafora J.W."/>
            <person name="Crous P.W."/>
            <person name="Grigoriev I.V."/>
        </authorList>
    </citation>
    <scope>NUCLEOTIDE SEQUENCE</scope>
    <source>
        <strain evidence="1">IPT5</strain>
    </source>
</reference>